<dbReference type="InterPro" id="IPR015421">
    <property type="entry name" value="PyrdxlP-dep_Trfase_major"/>
</dbReference>
<keyword evidence="7" id="KW-0596">Phosphopantetheine</keyword>
<dbReference type="Gene3D" id="1.10.1240.100">
    <property type="match status" value="2"/>
</dbReference>
<comment type="similarity">
    <text evidence="5">Belongs to the short-chain dehydrogenases/reductases (SDR) family.</text>
</comment>
<accession>A0ABS1X5S4</accession>
<evidence type="ECO:0000256" key="13">
    <source>
        <dbReference type="PROSITE-ProRule" id="PRU01363"/>
    </source>
</evidence>
<dbReference type="InterPro" id="IPR014030">
    <property type="entry name" value="Ketoacyl_synth_N"/>
</dbReference>
<dbReference type="Pfam" id="PF08659">
    <property type="entry name" value="KR"/>
    <property type="match status" value="1"/>
</dbReference>
<keyword evidence="10" id="KW-0808">Transferase</keyword>
<dbReference type="SMART" id="SM01294">
    <property type="entry name" value="PKS_PP_betabranch"/>
    <property type="match status" value="1"/>
</dbReference>
<feature type="domain" description="PKS/mFAS DH" evidence="16">
    <location>
        <begin position="1561"/>
        <end position="1846"/>
    </location>
</feature>
<evidence type="ECO:0000256" key="2">
    <source>
        <dbReference type="ARBA" id="ARBA00004496"/>
    </source>
</evidence>
<evidence type="ECO:0000259" key="16">
    <source>
        <dbReference type="PROSITE" id="PS52019"/>
    </source>
</evidence>
<dbReference type="InterPro" id="IPR015424">
    <property type="entry name" value="PyrdxlP-dep_Trfase"/>
</dbReference>
<evidence type="ECO:0000256" key="5">
    <source>
        <dbReference type="ARBA" id="ARBA00006484"/>
    </source>
</evidence>
<dbReference type="InterPro" id="IPR020841">
    <property type="entry name" value="PKS_Beta-ketoAc_synthase_dom"/>
</dbReference>
<organism evidence="17 18">
    <name type="scientific">Steroidobacter gossypii</name>
    <dbReference type="NCBI Taxonomy" id="2805490"/>
    <lineage>
        <taxon>Bacteria</taxon>
        <taxon>Pseudomonadati</taxon>
        <taxon>Pseudomonadota</taxon>
        <taxon>Gammaproteobacteria</taxon>
        <taxon>Steroidobacterales</taxon>
        <taxon>Steroidobacteraceae</taxon>
        <taxon>Steroidobacter</taxon>
    </lineage>
</organism>
<feature type="region of interest" description="N-terminal hotdog fold" evidence="13">
    <location>
        <begin position="1561"/>
        <end position="1680"/>
    </location>
</feature>
<dbReference type="SUPFAM" id="SSF47336">
    <property type="entry name" value="ACP-like"/>
    <property type="match status" value="2"/>
</dbReference>
<dbReference type="EMBL" id="JAEVLS010000008">
    <property type="protein sequence ID" value="MBM0108573.1"/>
    <property type="molecule type" value="Genomic_DNA"/>
</dbReference>
<evidence type="ECO:0000313" key="17">
    <source>
        <dbReference type="EMBL" id="MBM0108573.1"/>
    </source>
</evidence>
<keyword evidence="18" id="KW-1185">Reference proteome</keyword>
<feature type="domain" description="Ketosynthase family 3 (KS3)" evidence="15">
    <location>
        <begin position="2518"/>
        <end position="2956"/>
    </location>
</feature>
<name>A0ABS1X5S4_9GAMM</name>
<dbReference type="InterPro" id="IPR020806">
    <property type="entry name" value="PKS_PP-bd"/>
</dbReference>
<evidence type="ECO:0000256" key="12">
    <source>
        <dbReference type="ARBA" id="ARBA00022898"/>
    </source>
</evidence>
<dbReference type="SMART" id="SM00825">
    <property type="entry name" value="PKS_KS"/>
    <property type="match status" value="2"/>
</dbReference>
<dbReference type="SMART" id="SM00823">
    <property type="entry name" value="PKS_PP"/>
    <property type="match status" value="2"/>
</dbReference>
<dbReference type="Pfam" id="PF02801">
    <property type="entry name" value="Ketoacyl-synt_C"/>
    <property type="match status" value="2"/>
</dbReference>
<evidence type="ECO:0000256" key="11">
    <source>
        <dbReference type="ARBA" id="ARBA00022737"/>
    </source>
</evidence>
<comment type="subcellular location">
    <subcellularLocation>
        <location evidence="2">Cytoplasm</location>
    </subcellularLocation>
</comment>
<dbReference type="InterPro" id="IPR016039">
    <property type="entry name" value="Thiolase-like"/>
</dbReference>
<evidence type="ECO:0000256" key="3">
    <source>
        <dbReference type="ARBA" id="ARBA00004792"/>
    </source>
</evidence>
<comment type="subunit">
    <text evidence="6">Homotetramer.</text>
</comment>
<keyword evidence="8" id="KW-0963">Cytoplasm</keyword>
<dbReference type="PROSITE" id="PS00606">
    <property type="entry name" value="KS3_1"/>
    <property type="match status" value="2"/>
</dbReference>
<dbReference type="PANTHER" id="PTHR43775">
    <property type="entry name" value="FATTY ACID SYNTHASE"/>
    <property type="match status" value="1"/>
</dbReference>
<dbReference type="Gene3D" id="3.40.47.10">
    <property type="match status" value="2"/>
</dbReference>
<feature type="region of interest" description="C-terminal hotdog fold" evidence="13">
    <location>
        <begin position="3268"/>
        <end position="3417"/>
    </location>
</feature>
<dbReference type="InterPro" id="IPR013968">
    <property type="entry name" value="PKS_KR"/>
</dbReference>
<dbReference type="InterPro" id="IPR057326">
    <property type="entry name" value="KR_dom"/>
</dbReference>
<proteinExistence type="inferred from homology"/>
<feature type="domain" description="PKS/mFAS DH" evidence="16">
    <location>
        <begin position="3133"/>
        <end position="3417"/>
    </location>
</feature>
<dbReference type="InterPro" id="IPR001597">
    <property type="entry name" value="ArAA_b-elim_lyase/Thr_aldolase"/>
</dbReference>
<dbReference type="Gene3D" id="3.40.50.720">
    <property type="entry name" value="NAD(P)-binding Rossmann-like Domain"/>
    <property type="match status" value="1"/>
</dbReference>
<dbReference type="Pfam" id="PF21394">
    <property type="entry name" value="Beta-ketacyl_N"/>
    <property type="match status" value="1"/>
</dbReference>
<dbReference type="CDD" id="cd00833">
    <property type="entry name" value="PKS"/>
    <property type="match status" value="2"/>
</dbReference>
<dbReference type="Pfam" id="PF22336">
    <property type="entry name" value="RhiE-like_linker"/>
    <property type="match status" value="2"/>
</dbReference>
<dbReference type="InterPro" id="IPR054514">
    <property type="entry name" value="RhiE-like_linker"/>
</dbReference>
<dbReference type="InterPro" id="IPR020807">
    <property type="entry name" value="PKS_DH"/>
</dbReference>
<dbReference type="Pfam" id="PF14765">
    <property type="entry name" value="PS-DH"/>
    <property type="match status" value="1"/>
</dbReference>
<evidence type="ECO:0000259" key="15">
    <source>
        <dbReference type="PROSITE" id="PS52004"/>
    </source>
</evidence>
<dbReference type="InterPro" id="IPR050091">
    <property type="entry name" value="PKS_NRPS_Biosynth_Enz"/>
</dbReference>
<feature type="domain" description="Ketosynthase family 3 (KS3)" evidence="15">
    <location>
        <begin position="946"/>
        <end position="1372"/>
    </location>
</feature>
<comment type="pathway">
    <text evidence="3">Antibiotic biosynthesis.</text>
</comment>
<dbReference type="InterPro" id="IPR049551">
    <property type="entry name" value="PKS_DH_C"/>
</dbReference>
<dbReference type="SUPFAM" id="SSF51735">
    <property type="entry name" value="NAD(P)-binding Rossmann-fold domains"/>
    <property type="match status" value="2"/>
</dbReference>
<dbReference type="InterPro" id="IPR042104">
    <property type="entry name" value="PKS_dehydratase_sf"/>
</dbReference>
<evidence type="ECO:0000256" key="1">
    <source>
        <dbReference type="ARBA" id="ARBA00001933"/>
    </source>
</evidence>
<dbReference type="InterPro" id="IPR049490">
    <property type="entry name" value="C883_1060-like_KR_N"/>
</dbReference>
<dbReference type="Proteomes" id="UP000661077">
    <property type="component" value="Unassembled WGS sequence"/>
</dbReference>
<feature type="region of interest" description="C-terminal hotdog fold" evidence="13">
    <location>
        <begin position="1697"/>
        <end position="1846"/>
    </location>
</feature>
<gene>
    <name evidence="17" type="ORF">JM946_27890</name>
</gene>
<dbReference type="Gene3D" id="3.10.129.110">
    <property type="entry name" value="Polyketide synthase dehydratase"/>
    <property type="match status" value="2"/>
</dbReference>
<keyword evidence="9" id="KW-0597">Phosphoprotein</keyword>
<evidence type="ECO:0000256" key="6">
    <source>
        <dbReference type="ARBA" id="ARBA00011881"/>
    </source>
</evidence>
<dbReference type="InterPro" id="IPR015422">
    <property type="entry name" value="PyrdxlP-dep_Trfase_small"/>
</dbReference>
<dbReference type="Pfam" id="PF09924">
    <property type="entry name" value="LPG_synthase_C"/>
    <property type="match status" value="1"/>
</dbReference>
<dbReference type="PROSITE" id="PS50075">
    <property type="entry name" value="CARRIER"/>
    <property type="match status" value="1"/>
</dbReference>
<feature type="active site" description="Proton donor; for dehydratase activity" evidence="13">
    <location>
        <position position="1761"/>
    </location>
</feature>
<dbReference type="Pfam" id="PF21089">
    <property type="entry name" value="PKS_DH_N"/>
    <property type="match status" value="1"/>
</dbReference>
<dbReference type="Pfam" id="PF00109">
    <property type="entry name" value="ketoacyl-synt"/>
    <property type="match status" value="2"/>
</dbReference>
<dbReference type="InterPro" id="IPR049552">
    <property type="entry name" value="PKS_DH_N"/>
</dbReference>
<dbReference type="InterPro" id="IPR009081">
    <property type="entry name" value="PP-bd_ACP"/>
</dbReference>
<dbReference type="CDD" id="cd08953">
    <property type="entry name" value="KR_2_SDR_x"/>
    <property type="match status" value="1"/>
</dbReference>
<dbReference type="PROSITE" id="PS52019">
    <property type="entry name" value="PKS_MFAS_DH"/>
    <property type="match status" value="2"/>
</dbReference>
<reference evidence="17 18" key="1">
    <citation type="journal article" date="2021" name="Int. J. Syst. Evol. Microbiol.">
        <title>Steroidobacter gossypii sp. nov., isolated from soil of cotton cropping field.</title>
        <authorList>
            <person name="Huang R."/>
            <person name="Yang S."/>
            <person name="Zhen C."/>
            <person name="Liu W."/>
        </authorList>
    </citation>
    <scope>NUCLEOTIDE SEQUENCE [LARGE SCALE GENOMIC DNA]</scope>
    <source>
        <strain evidence="17 18">S1-65</strain>
    </source>
</reference>
<dbReference type="PROSITE" id="PS52004">
    <property type="entry name" value="KS3_2"/>
    <property type="match status" value="2"/>
</dbReference>
<dbReference type="SMART" id="SM00822">
    <property type="entry name" value="PKS_KR"/>
    <property type="match status" value="1"/>
</dbReference>
<protein>
    <submittedName>
        <fullName evidence="17">SDR family NAD(P)-dependent oxidoreductase</fullName>
    </submittedName>
</protein>
<comment type="caution">
    <text evidence="17">The sequence shown here is derived from an EMBL/GenBank/DDBJ whole genome shotgun (WGS) entry which is preliminary data.</text>
</comment>
<feature type="domain" description="Carrier" evidence="14">
    <location>
        <begin position="2385"/>
        <end position="2459"/>
    </location>
</feature>
<dbReference type="PANTHER" id="PTHR43775:SF37">
    <property type="entry name" value="SI:DKEY-61P9.11"/>
    <property type="match status" value="1"/>
</dbReference>
<feature type="active site" description="Proton acceptor; for dehydratase activity" evidence="13">
    <location>
        <position position="1590"/>
    </location>
</feature>
<dbReference type="Gene3D" id="3.40.640.10">
    <property type="entry name" value="Type I PLP-dependent aspartate aminotransferase-like (Major domain)"/>
    <property type="match status" value="1"/>
</dbReference>
<dbReference type="InterPro" id="IPR036736">
    <property type="entry name" value="ACP-like_sf"/>
</dbReference>
<dbReference type="Gene3D" id="1.10.1200.10">
    <property type="entry name" value="ACP-like"/>
    <property type="match status" value="2"/>
</dbReference>
<dbReference type="RefSeq" id="WP_203170722.1">
    <property type="nucleotide sequence ID" value="NZ_JAEVLS010000008.1"/>
</dbReference>
<dbReference type="InterPro" id="IPR018201">
    <property type="entry name" value="Ketoacyl_synth_AS"/>
</dbReference>
<dbReference type="InterPro" id="IPR024320">
    <property type="entry name" value="LPG_synthase_C"/>
</dbReference>
<evidence type="ECO:0000256" key="7">
    <source>
        <dbReference type="ARBA" id="ARBA00022450"/>
    </source>
</evidence>
<dbReference type="InterPro" id="IPR036291">
    <property type="entry name" value="NAD(P)-bd_dom_sf"/>
</dbReference>
<dbReference type="Pfam" id="PF01212">
    <property type="entry name" value="Beta_elim_lyase"/>
    <property type="match status" value="1"/>
</dbReference>
<evidence type="ECO:0000256" key="4">
    <source>
        <dbReference type="ARBA" id="ARBA00005194"/>
    </source>
</evidence>
<keyword evidence="11" id="KW-0677">Repeat</keyword>
<comment type="caution">
    <text evidence="13">Lacks conserved residue(s) required for the propagation of feature annotation.</text>
</comment>
<evidence type="ECO:0000259" key="14">
    <source>
        <dbReference type="PROSITE" id="PS50075"/>
    </source>
</evidence>
<dbReference type="InterPro" id="IPR014031">
    <property type="entry name" value="Ketoacyl_synth_C"/>
</dbReference>
<evidence type="ECO:0000313" key="18">
    <source>
        <dbReference type="Proteomes" id="UP000661077"/>
    </source>
</evidence>
<dbReference type="Pfam" id="PF00550">
    <property type="entry name" value="PP-binding"/>
    <property type="match status" value="2"/>
</dbReference>
<dbReference type="SMART" id="SM00826">
    <property type="entry name" value="PKS_DH"/>
    <property type="match status" value="1"/>
</dbReference>
<sequence>MDQDTLQDRTETYLTSLISAAAQTSAAFDAQAPFGELGVNSFQVLKIIKRLEQDFGALPKTLLFENFNVRDLASYFVKAHAAVLAQKFATETAAPVRSSAPRVELTEKAAPAQSAPTIAAAAAPPKLIAIKHLENYPQLQRRRQEIFHQYKNESSVSRGTQVIAPLLFFGGEQRGYFNCGRSKDILLAYGYTGPADHFLSLAEQLYRYCTDRGLQFNLFAEQPLPDMCGKRFTATPFGVMQRIVDLRSFTLEGQKMRRLRYQVSKFEKAGACRTEEYLCGSDPQKAQTIAAIIDKWCASRTMVNPLIYIVKDEILAGTLAREHRLFLTYVDDVMQNVILISPMAAGEQGDRRGYLMDLEFYGADMPLGGLEFAIVNIVNTLLAEGCDVFSMGGTYGCKCSDSPTADAEIESVLSDLRQQNIFNDEGNLQFKNKFRPENKNIFLCRAADAGKADNVIDIIMMIADPALTQADDVDGVAAQTQPPVAAAIEGNGRSQALAEAGFNPHNLPTEHVDFDLKTDSWAQLRLPAIEKQTSTLLGRLQQPVNVNSALRELLPFNHFVLTESGRAAEEVFCRAWQKQGRVPQNVLFPSTIFHQIDKGFEPREMPCAALFDLHANALYKGNLDVAALRAELEQYSANIAYVCIELANNAAGGGAVSLSHLKQVKALLEQHGIALVLDATRVLENALALLEDDSECPGKSLWQVATDLLSQADAVVASLAKDFCVNKGGLIATNDPALYERLQALLQRDGKGLDVIDRRCVALSLRNQKFIESQVRRRVAAVRSLQQRLLDCGVPLANRAAGHCVLIDVKQIPEFRDLQAPVASFVAWLYLATGIRAGAHSVGMQQHPALRHLVRLAIPVGLKHEEVQAIEERLAAAFANKVNIPDLRPAGGRGEHVGDLHASFKLDRYLHPVATVASGTTEPVVGAPSAKETALPRNADRNGSGVGEIAIVGMAGRFPKARNMAELWQNLAQGVDCISELPQSRYLRRRQRDVLGKYRGGFIEDIDRFDSLFFNISPREAATLDPQERLFLEVAWEALEDAGYYPEAFESEALGARRVGVFVGAVWAMYQMVGAEERLAGNDAIANSFLWSVANRASYFMNFTGPSIAVDTACSASLTAIHLACDAIQRGECAAAIVGGVNLDVHQCKQEITVAGGLLSADGACRAFGRGASGYVPGEGVGALVLKPLAHAQRDRDNIYAVIKSSAINHGGRNSGYAVPNPKAQSNVIAAALDRANIDARSIAYIEAHGTGTELGDPIEIAGLNQAFEKNQVALQSCAIGSIKTNIGHLEAAAGIAGMCKVLLQMRHRALVPSLHSNQLNELIDFANSRFRVQQQLAPWEPKQIDGVRQPLRAGISSFGAGGSNAHVILEAHELSDGAASESPQDGGSRIIPLSARNEEQLRQVAGRLEAFINSRREDAAAPTLDDIAFTLQLGRKSFDYRVAIVASSIDQLLQRLQAFLSNTRDDQIVIGHVKNAEGITKLLSRKEKETFVDLLAQSREPLKLAQLWIDGLLPDWQGAQIQTAGRRISLPTYPFADKRHWLGNAGIVSEIAGASSRTLHPLIDTNESTFERQLFRKTFTAREFFIYDHLVSEIPTLPGVAYLDLARKAGEIAAGRKVHKIKNIVWVSPLTVRDGVANEAFIELKPAGDAVAFEVFSERQDGGRLLYCQGKLHYAGAHQPAADEYVDIAAIRARCAKVMDGSNAYPLFKSLGLDLGPGFQALQEVYRNPQAGFEVLGALKIPSGGELRFEEFVLHPSLVDASFQAAMGARLADAGGEMFVPYSLGEVEILHPLTPACYSYVTAVEDGKKASKLSKMNVMIVDELGKVLVKVRDSVGVPLLDVHAKPAHSESAPTLPSAGAEGEFSTLYYGTHWQPSLLPRTEAAAATAWTVVLFTPDRASHDSYREQLIATGDGQTALVAVYAGDAFARIDERSYCVNAGNRDDFATLLSSLQRDFTTPMQLCFAWSALPAIANDEDDAVERTVEALDRGVHAFLNLCQAIIAQKCESEVRLQYVHFSAPGISQPHNDAIQGFATILRAESPRLSCKVIEFQQPEAAFDSTVVAALTNELSDDTKALAIRYCDGKRHLRRISAAPTVSVTTADEAAIKHRGVYLITGGAGGLGLIFAEYLAKQFQARLMLTGRSPLQADVETVLNGLRGAGAEVLYVQADVAKREDVDALVRACIENFGALHGVIHSAGVLRDAYIRNKTREEMQAVFAPKILGTLLLDEATRRVPLDFFVMFSSLAALAGNAGQSDYSFANHFMDAFAARRDVLARRGARHGRTLSLNWSIWAEGGMRLDEQTATFFRRNLGIKPLEREVGIQALLHGLNSDVPHLAVVQGVREKIERAWGISEIETPAVPQRTAPARMASGPAASSGDDLTLTVQNTLSRIVMDFLKLDADDLDLDKILLDLGFDSIGLTSFSNLVNEQYGLDVTPVLFFEYPSIREIAKHLASEHHDQIARVHGQAAPSATVASANPIADDAPVAFKKKWSAEEAQHAAPVTSGGFSAERRFIERPIAIVGMSGVMPQADDLDEYWDKLSKAENNMVTLVPADRWSWEDYYGNPLAEKNKTLSKWGGFMREVDKFDPLFWGISPREAEMMDPQQRIFLESVWGAIEDSGHKVSELAGTRTGLFVGAATRDYIDLMAMKQADLDGYSASGTSHAVLVNRISFLLNLHGPSAPLDTACSSSLVALHRAIESIHTGSCDMAIVGGVQVMLTPAGHISFGAAGMLADDGKCKTFDARANGYVRGEGSGAIFIKPLDRAVADGDHIYAVIKATAENHGGKATMLTAPNPNAQAELLVEAYDRAEIDPRSVSYLECHGTGTSLGDPIEVQAMKKAFADLYRKHQLPPASKPHIGLTSAKTNIGHLETAAGIAGILKVLLSIKHRQIPALLHFEKLNPYINLDNTPFYPVARTCAWEPILDDSGKPYPRRAGISSFGFGGANVHVVLEEYSESQVSAHGRPNGPYLIVLSAKHEDRLRPYAERLLTHLERHDLVMADLAYTLQVGRDAMPERLGLIVDTKEELIERLQAFIEGDAARANVQLASVRRKSDGSTDGRALRHSLENRDLQALLGLWLEGHDFDWQPMYAGYKLRRCSLPTYPFARERYWFGVNADKQRASSATQQTVHPLLHRNVSVFGRQSFASDSVVLEKSLRGTALRPEAGLPDLLPVEMVRLAVRESLGDLGNKARIELRSLAWAGFEPATQGGTISADLYANGDSGFDFEVRTAGADGESMLCEGVGHYEASEHPDRIDLPQLRTLFRGEVHDAADFYGALVEAGMVRDRLPDGVVACRRGERQQLLEFRLPEADGAVDAAGALDTFALLSLSHLACLDHLAVGGVPPSATTLLALERIAFASIGARAGVIWVRSARGGGRYDGRAVIDIDVIDAEGRVLIKIKGLMIGYAMTPDAERVHDEEFASMLESLYAPGRASTSGHTARRVASLEFEDALDAIYEGDAT</sequence>
<dbReference type="InterPro" id="IPR049900">
    <property type="entry name" value="PKS_mFAS_DH"/>
</dbReference>
<evidence type="ECO:0000256" key="10">
    <source>
        <dbReference type="ARBA" id="ARBA00022679"/>
    </source>
</evidence>
<evidence type="ECO:0000256" key="9">
    <source>
        <dbReference type="ARBA" id="ARBA00022553"/>
    </source>
</evidence>
<comment type="pathway">
    <text evidence="4">Lipid metabolism; fatty acid biosynthesis.</text>
</comment>
<dbReference type="Gene3D" id="3.90.1150.10">
    <property type="entry name" value="Aspartate Aminotransferase, domain 1"/>
    <property type="match status" value="1"/>
</dbReference>
<evidence type="ECO:0000256" key="8">
    <source>
        <dbReference type="ARBA" id="ARBA00022490"/>
    </source>
</evidence>
<feature type="region of interest" description="N-terminal hotdog fold" evidence="13">
    <location>
        <begin position="3133"/>
        <end position="3254"/>
    </location>
</feature>
<dbReference type="SUPFAM" id="SSF53383">
    <property type="entry name" value="PLP-dependent transferases"/>
    <property type="match status" value="1"/>
</dbReference>
<keyword evidence="12" id="KW-0663">Pyridoxal phosphate</keyword>
<comment type="cofactor">
    <cofactor evidence="1">
        <name>pyridoxal 5'-phosphate</name>
        <dbReference type="ChEBI" id="CHEBI:597326"/>
    </cofactor>
</comment>
<dbReference type="SUPFAM" id="SSF53901">
    <property type="entry name" value="Thiolase-like"/>
    <property type="match status" value="2"/>
</dbReference>